<keyword evidence="1" id="KW-1133">Transmembrane helix</keyword>
<feature type="transmembrane region" description="Helical" evidence="1">
    <location>
        <begin position="6"/>
        <end position="24"/>
    </location>
</feature>
<sequence length="104" mass="11541">MMEGEEVLVLMMMMMVMVMVMEVTQDSSRHPGFTSVHIVPTPRQMLATSRDIPIRTLGKNRSRVLTALTAVPTRRTCKHISGLTPGRSPTVVRTVLTGLHSEPL</sequence>
<proteinExistence type="predicted"/>
<evidence type="ECO:0000313" key="3">
    <source>
        <dbReference type="Proteomes" id="UP001292094"/>
    </source>
</evidence>
<organism evidence="2 3">
    <name type="scientific">Petrolisthes manimaculis</name>
    <dbReference type="NCBI Taxonomy" id="1843537"/>
    <lineage>
        <taxon>Eukaryota</taxon>
        <taxon>Metazoa</taxon>
        <taxon>Ecdysozoa</taxon>
        <taxon>Arthropoda</taxon>
        <taxon>Crustacea</taxon>
        <taxon>Multicrustacea</taxon>
        <taxon>Malacostraca</taxon>
        <taxon>Eumalacostraca</taxon>
        <taxon>Eucarida</taxon>
        <taxon>Decapoda</taxon>
        <taxon>Pleocyemata</taxon>
        <taxon>Anomura</taxon>
        <taxon>Galatheoidea</taxon>
        <taxon>Porcellanidae</taxon>
        <taxon>Petrolisthes</taxon>
    </lineage>
</organism>
<reference evidence="2" key="1">
    <citation type="submission" date="2023-11" db="EMBL/GenBank/DDBJ databases">
        <title>Genome assemblies of two species of porcelain crab, Petrolisthes cinctipes and Petrolisthes manimaculis (Anomura: Porcellanidae).</title>
        <authorList>
            <person name="Angst P."/>
        </authorList>
    </citation>
    <scope>NUCLEOTIDE SEQUENCE</scope>
    <source>
        <strain evidence="2">PB745_02</strain>
        <tissue evidence="2">Gill</tissue>
    </source>
</reference>
<evidence type="ECO:0000313" key="2">
    <source>
        <dbReference type="EMBL" id="KAK4310601.1"/>
    </source>
</evidence>
<comment type="caution">
    <text evidence="2">The sequence shown here is derived from an EMBL/GenBank/DDBJ whole genome shotgun (WGS) entry which is preliminary data.</text>
</comment>
<dbReference type="EMBL" id="JAWZYT010001619">
    <property type="protein sequence ID" value="KAK4310601.1"/>
    <property type="molecule type" value="Genomic_DNA"/>
</dbReference>
<keyword evidence="1" id="KW-0812">Transmembrane</keyword>
<name>A0AAE1PMJ1_9EUCA</name>
<dbReference type="Proteomes" id="UP001292094">
    <property type="component" value="Unassembled WGS sequence"/>
</dbReference>
<gene>
    <name evidence="2" type="ORF">Pmani_017856</name>
</gene>
<keyword evidence="1" id="KW-0472">Membrane</keyword>
<protein>
    <submittedName>
        <fullName evidence="2">Uncharacterized protein</fullName>
    </submittedName>
</protein>
<accession>A0AAE1PMJ1</accession>
<keyword evidence="3" id="KW-1185">Reference proteome</keyword>
<dbReference type="AlphaFoldDB" id="A0AAE1PMJ1"/>
<evidence type="ECO:0000256" key="1">
    <source>
        <dbReference type="SAM" id="Phobius"/>
    </source>
</evidence>